<dbReference type="EMBL" id="CADEPI010000023">
    <property type="protein sequence ID" value="CAB3366005.1"/>
    <property type="molecule type" value="Genomic_DNA"/>
</dbReference>
<sequence>MKIWAAKNRNVAVSTQSLWNLARAQKSLKKNAKTVLGMLSTDTKATHQSLDLQATVQTPILYPTETDF</sequence>
<comment type="caution">
    <text evidence="1">The sequence shown here is derived from an EMBL/GenBank/DDBJ whole genome shotgun (WGS) entry which is preliminary data.</text>
</comment>
<dbReference type="AlphaFoldDB" id="A0A8S1CC23"/>
<reference evidence="1 2" key="1">
    <citation type="submission" date="2020-04" db="EMBL/GenBank/DDBJ databases">
        <authorList>
            <person name="Alioto T."/>
            <person name="Alioto T."/>
            <person name="Gomez Garrido J."/>
        </authorList>
    </citation>
    <scope>NUCLEOTIDE SEQUENCE [LARGE SCALE GENOMIC DNA]</scope>
</reference>
<organism evidence="1 2">
    <name type="scientific">Cloeon dipterum</name>
    <dbReference type="NCBI Taxonomy" id="197152"/>
    <lineage>
        <taxon>Eukaryota</taxon>
        <taxon>Metazoa</taxon>
        <taxon>Ecdysozoa</taxon>
        <taxon>Arthropoda</taxon>
        <taxon>Hexapoda</taxon>
        <taxon>Insecta</taxon>
        <taxon>Pterygota</taxon>
        <taxon>Palaeoptera</taxon>
        <taxon>Ephemeroptera</taxon>
        <taxon>Pisciforma</taxon>
        <taxon>Baetidae</taxon>
        <taxon>Cloeon</taxon>
    </lineage>
</organism>
<gene>
    <name evidence="1" type="ORF">CLODIP_2_CD16176</name>
</gene>
<evidence type="ECO:0000313" key="2">
    <source>
        <dbReference type="Proteomes" id="UP000494165"/>
    </source>
</evidence>
<dbReference type="Proteomes" id="UP000494165">
    <property type="component" value="Unassembled WGS sequence"/>
</dbReference>
<evidence type="ECO:0000313" key="1">
    <source>
        <dbReference type="EMBL" id="CAB3366005.1"/>
    </source>
</evidence>
<proteinExistence type="predicted"/>
<name>A0A8S1CC23_9INSE</name>
<keyword evidence="2" id="KW-1185">Reference proteome</keyword>
<accession>A0A8S1CC23</accession>
<protein>
    <submittedName>
        <fullName evidence="1">Uncharacterized protein</fullName>
    </submittedName>
</protein>